<feature type="compositionally biased region" description="Low complexity" evidence="1">
    <location>
        <begin position="207"/>
        <end position="220"/>
    </location>
</feature>
<organism evidence="4 5">
    <name type="scientific">Lentzea cavernae</name>
    <dbReference type="NCBI Taxonomy" id="2020703"/>
    <lineage>
        <taxon>Bacteria</taxon>
        <taxon>Bacillati</taxon>
        <taxon>Actinomycetota</taxon>
        <taxon>Actinomycetes</taxon>
        <taxon>Pseudonocardiales</taxon>
        <taxon>Pseudonocardiaceae</taxon>
        <taxon>Lentzea</taxon>
    </lineage>
</organism>
<feature type="compositionally biased region" description="Low complexity" evidence="1">
    <location>
        <begin position="111"/>
        <end position="126"/>
    </location>
</feature>
<reference evidence="5" key="1">
    <citation type="journal article" date="2019" name="Int. J. Syst. Evol. Microbiol.">
        <title>The Global Catalogue of Microorganisms (GCM) 10K type strain sequencing project: providing services to taxonomists for standard genome sequencing and annotation.</title>
        <authorList>
            <consortium name="The Broad Institute Genomics Platform"/>
            <consortium name="The Broad Institute Genome Sequencing Center for Infectious Disease"/>
            <person name="Wu L."/>
            <person name="Ma J."/>
        </authorList>
    </citation>
    <scope>NUCLEOTIDE SEQUENCE [LARGE SCALE GENOMIC DNA]</scope>
    <source>
        <strain evidence="5">CGMCC 4.7367</strain>
    </source>
</reference>
<evidence type="ECO:0000313" key="4">
    <source>
        <dbReference type="EMBL" id="GHH35434.1"/>
    </source>
</evidence>
<keyword evidence="2" id="KW-0812">Transmembrane</keyword>
<feature type="transmembrane region" description="Helical" evidence="2">
    <location>
        <begin position="299"/>
        <end position="325"/>
    </location>
</feature>
<name>A0ABQ3M9Y0_9PSEU</name>
<gene>
    <name evidence="4" type="ORF">GCM10017774_20540</name>
</gene>
<sequence>MTPPENREGRDADKTAVITKPTPQKSAQKAAEKADSAAAASGSSGGTAQDKTKPVSAEKAAEAAAPAAAETKEKPAAPAAATPAPAPAAPAASPAPAASAAPVEEKTVSLSTPAPSAQAAAPAPTADEPVVVSAPPPWQRVTNDTEASHHEATETYTAPAAPPVPASEPAPAFPSTDPDTVKVQKPVVTGSAVPAGLGSSRTSVNMGSGARPAASTPSARRPGRGPRRASLQVKRVDPWSVLKLALVLGVALFFVWLVAVGVLYGVLHGMGVWDKINSTANDLLQANEPGEPLISAGRVFGVSAIIGAVNIVLFTALATVGAFVYNVSADLAGGLELTLSERE</sequence>
<evidence type="ECO:0000313" key="5">
    <source>
        <dbReference type="Proteomes" id="UP000605568"/>
    </source>
</evidence>
<dbReference type="InterPro" id="IPR021949">
    <property type="entry name" value="DUF3566_TM"/>
</dbReference>
<dbReference type="Proteomes" id="UP000605568">
    <property type="component" value="Unassembled WGS sequence"/>
</dbReference>
<feature type="compositionally biased region" description="Pro residues" evidence="1">
    <location>
        <begin position="160"/>
        <end position="172"/>
    </location>
</feature>
<keyword evidence="5" id="KW-1185">Reference proteome</keyword>
<dbReference type="Pfam" id="PF12089">
    <property type="entry name" value="DUF3566"/>
    <property type="match status" value="1"/>
</dbReference>
<feature type="compositionally biased region" description="Low complexity" evidence="1">
    <location>
        <begin position="76"/>
        <end position="102"/>
    </location>
</feature>
<keyword evidence="2" id="KW-1133">Transmembrane helix</keyword>
<evidence type="ECO:0000259" key="3">
    <source>
        <dbReference type="Pfam" id="PF12089"/>
    </source>
</evidence>
<dbReference type="EMBL" id="BNAR01000003">
    <property type="protein sequence ID" value="GHH35434.1"/>
    <property type="molecule type" value="Genomic_DNA"/>
</dbReference>
<keyword evidence="2" id="KW-0472">Membrane</keyword>
<protein>
    <recommendedName>
        <fullName evidence="3">DUF3566 domain-containing protein</fullName>
    </recommendedName>
</protein>
<feature type="compositionally biased region" description="Basic and acidic residues" evidence="1">
    <location>
        <begin position="1"/>
        <end position="14"/>
    </location>
</feature>
<comment type="caution">
    <text evidence="4">The sequence shown here is derived from an EMBL/GenBank/DDBJ whole genome shotgun (WGS) entry which is preliminary data.</text>
</comment>
<feature type="compositionally biased region" description="Low complexity" evidence="1">
    <location>
        <begin position="36"/>
        <end position="69"/>
    </location>
</feature>
<feature type="transmembrane region" description="Helical" evidence="2">
    <location>
        <begin position="244"/>
        <end position="267"/>
    </location>
</feature>
<feature type="domain" description="DUF3566" evidence="3">
    <location>
        <begin position="226"/>
        <end position="341"/>
    </location>
</feature>
<accession>A0ABQ3M9Y0</accession>
<dbReference type="RefSeq" id="WP_373305978.1">
    <property type="nucleotide sequence ID" value="NZ_BNAR01000003.1"/>
</dbReference>
<proteinExistence type="predicted"/>
<feature type="region of interest" description="Disordered" evidence="1">
    <location>
        <begin position="1"/>
        <end position="230"/>
    </location>
</feature>
<evidence type="ECO:0000256" key="1">
    <source>
        <dbReference type="SAM" id="MobiDB-lite"/>
    </source>
</evidence>
<evidence type="ECO:0000256" key="2">
    <source>
        <dbReference type="SAM" id="Phobius"/>
    </source>
</evidence>